<evidence type="ECO:0000313" key="10">
    <source>
        <dbReference type="Proteomes" id="UP000823388"/>
    </source>
</evidence>
<dbReference type="PANTHER" id="PTHR14190:SF11">
    <property type="entry name" value="OS10G0488300 PROTEIN"/>
    <property type="match status" value="1"/>
</dbReference>
<dbReference type="InterPro" id="IPR007258">
    <property type="entry name" value="Vps52"/>
</dbReference>
<evidence type="ECO:0000256" key="5">
    <source>
        <dbReference type="ARBA" id="ARBA00023034"/>
    </source>
</evidence>
<sequence>MIYKKSTAGCWLASQTESIQTSLLSRMPSDACTVQLFFSPARLQSKQEQPPGRSKPKNRTDPAAPRSVQNARPLQSGASARIGSRPPLTPFPSPPDREKSRRGAAARAKARTTSVVAATPMAWAQEQRIEERFGRFLCFDEDSESEDISLDELEEELEEHKDYDVLITILRNGEKQRGMATLVEGNLGHIEETLIQDYIEDNDKLALLHDQIHECDIILSQIGSLLSGFQAHIGSISWEIRSLQVKSLDISAQLKNRKLVETKLAAFVEEIIAPPGLVDILVNGEVNDGYARSLEILSKKLKFVQVNPLINASKALNDITQELERLRQKALSKVSSHIIEIFFAMRKPGTNIQILQQNLLQKHRYLVVFLKEHGSETYGDLCASYVDTMNKVLSTYFRVYVEALERQKLDIGASIDFSGHDTITDIIARGREHLRDHRFMFSLGERANILKEIDQPGLVPQVNSRKYPYEVIYRSIQKLLMDTASSEYLFVEAFFGDESLLYQVFEGPFAVIDHHLDLTLTKCHDAVCLMLMICITRKHQLVMSNRQLPCLENYFDKAVMYLWPRFKVVFDMYLRSSYQCDAKTFWIDGTHPHHIVRCYVEFTASLVQLNAECGDGQLDMNLERLRSAIDGLLVRLAQNFTTPKLQHLFVLNNYDMAISVLKEAGDEAKNLQRYFEDKLESNMMAFVDDLLMEHFSDLLRFVRSRVSEDLLFYTEHSNIDELEPVVKNFAMKWRSALEIMHNEVVTSCSNLLSGMAILKAAMAQLLNDYNRLSECVKKIPGGSALNRHLVSITSISYEIRKYSRAL</sequence>
<dbReference type="GO" id="GO:0005829">
    <property type="term" value="C:cytosol"/>
    <property type="evidence" value="ECO:0007669"/>
    <property type="project" value="GOC"/>
</dbReference>
<accession>A0A8T0MJ77</accession>
<feature type="region of interest" description="Disordered" evidence="6">
    <location>
        <begin position="41"/>
        <end position="112"/>
    </location>
</feature>
<evidence type="ECO:0000259" key="8">
    <source>
        <dbReference type="Pfam" id="PF20655"/>
    </source>
</evidence>
<dbReference type="AlphaFoldDB" id="A0A8T0MJ77"/>
<dbReference type="InterPro" id="IPR048319">
    <property type="entry name" value="Vps52_CC"/>
</dbReference>
<proteinExistence type="inferred from homology"/>
<dbReference type="GO" id="GO:0042147">
    <property type="term" value="P:retrograde transport, endosome to Golgi"/>
    <property type="evidence" value="ECO:0007669"/>
    <property type="project" value="TreeGrafter"/>
</dbReference>
<dbReference type="Proteomes" id="UP000823388">
    <property type="component" value="Chromosome 9N"/>
</dbReference>
<dbReference type="PANTHER" id="PTHR14190">
    <property type="entry name" value="SUPPRESSOR OF ACTIN MUTATIONS 2/VACUOLAR PROTEIN SORTING 52"/>
    <property type="match status" value="1"/>
</dbReference>
<dbReference type="GO" id="GO:0015031">
    <property type="term" value="P:protein transport"/>
    <property type="evidence" value="ECO:0007669"/>
    <property type="project" value="UniProtKB-KW"/>
</dbReference>
<dbReference type="Pfam" id="PF20655">
    <property type="entry name" value="Vps52_C"/>
    <property type="match status" value="1"/>
</dbReference>
<dbReference type="GO" id="GO:0000938">
    <property type="term" value="C:GARP complex"/>
    <property type="evidence" value="ECO:0007669"/>
    <property type="project" value="TreeGrafter"/>
</dbReference>
<dbReference type="InterPro" id="IPR048361">
    <property type="entry name" value="Vps52_C"/>
</dbReference>
<feature type="domain" description="Vps52 C-terminal" evidence="8">
    <location>
        <begin position="387"/>
        <end position="686"/>
    </location>
</feature>
<feature type="domain" description="Vps52 coiled-coil" evidence="7">
    <location>
        <begin position="197"/>
        <end position="370"/>
    </location>
</feature>
<evidence type="ECO:0000256" key="1">
    <source>
        <dbReference type="ARBA" id="ARBA00004601"/>
    </source>
</evidence>
<dbReference type="EMBL" id="CM029054">
    <property type="protein sequence ID" value="KAG2537350.1"/>
    <property type="molecule type" value="Genomic_DNA"/>
</dbReference>
<evidence type="ECO:0000259" key="7">
    <source>
        <dbReference type="Pfam" id="PF04129"/>
    </source>
</evidence>
<keyword evidence="10" id="KW-1185">Reference proteome</keyword>
<evidence type="ECO:0000256" key="2">
    <source>
        <dbReference type="ARBA" id="ARBA00008180"/>
    </source>
</evidence>
<comment type="caution">
    <text evidence="9">The sequence shown here is derived from an EMBL/GenBank/DDBJ whole genome shotgun (WGS) entry which is preliminary data.</text>
</comment>
<keyword evidence="5" id="KW-0333">Golgi apparatus</keyword>
<evidence type="ECO:0008006" key="11">
    <source>
        <dbReference type="Google" id="ProtNLM"/>
    </source>
</evidence>
<comment type="similarity">
    <text evidence="2">Belongs to the VPS52 family.</text>
</comment>
<dbReference type="GO" id="GO:0006896">
    <property type="term" value="P:Golgi to vacuole transport"/>
    <property type="evidence" value="ECO:0007669"/>
    <property type="project" value="TreeGrafter"/>
</dbReference>
<evidence type="ECO:0000256" key="3">
    <source>
        <dbReference type="ARBA" id="ARBA00022448"/>
    </source>
</evidence>
<organism evidence="9 10">
    <name type="scientific">Panicum virgatum</name>
    <name type="common">Blackwell switchgrass</name>
    <dbReference type="NCBI Taxonomy" id="38727"/>
    <lineage>
        <taxon>Eukaryota</taxon>
        <taxon>Viridiplantae</taxon>
        <taxon>Streptophyta</taxon>
        <taxon>Embryophyta</taxon>
        <taxon>Tracheophyta</taxon>
        <taxon>Spermatophyta</taxon>
        <taxon>Magnoliopsida</taxon>
        <taxon>Liliopsida</taxon>
        <taxon>Poales</taxon>
        <taxon>Poaceae</taxon>
        <taxon>PACMAD clade</taxon>
        <taxon>Panicoideae</taxon>
        <taxon>Panicodae</taxon>
        <taxon>Paniceae</taxon>
        <taxon>Panicinae</taxon>
        <taxon>Panicum</taxon>
        <taxon>Panicum sect. Hiantes</taxon>
    </lineage>
</organism>
<evidence type="ECO:0000256" key="6">
    <source>
        <dbReference type="SAM" id="MobiDB-lite"/>
    </source>
</evidence>
<dbReference type="GO" id="GO:0032456">
    <property type="term" value="P:endocytic recycling"/>
    <property type="evidence" value="ECO:0007669"/>
    <property type="project" value="TreeGrafter"/>
</dbReference>
<gene>
    <name evidence="9" type="ORF">PVAP13_9NG261600</name>
</gene>
<dbReference type="Pfam" id="PF04129">
    <property type="entry name" value="Vps52_CC"/>
    <property type="match status" value="1"/>
</dbReference>
<keyword evidence="4" id="KW-0653">Protein transport</keyword>
<dbReference type="GO" id="GO:0019905">
    <property type="term" value="F:syntaxin binding"/>
    <property type="evidence" value="ECO:0007669"/>
    <property type="project" value="TreeGrafter"/>
</dbReference>
<evidence type="ECO:0000313" key="9">
    <source>
        <dbReference type="EMBL" id="KAG2537350.1"/>
    </source>
</evidence>
<reference evidence="9" key="1">
    <citation type="submission" date="2020-05" db="EMBL/GenBank/DDBJ databases">
        <title>WGS assembly of Panicum virgatum.</title>
        <authorList>
            <person name="Lovell J.T."/>
            <person name="Jenkins J."/>
            <person name="Shu S."/>
            <person name="Juenger T.E."/>
            <person name="Schmutz J."/>
        </authorList>
    </citation>
    <scope>NUCLEOTIDE SEQUENCE</scope>
    <source>
        <strain evidence="9">AP13</strain>
    </source>
</reference>
<protein>
    <recommendedName>
        <fullName evidence="11">Vacuolar protein sorting-associated protein 52 A</fullName>
    </recommendedName>
</protein>
<feature type="compositionally biased region" description="Polar residues" evidence="6">
    <location>
        <begin position="67"/>
        <end position="78"/>
    </location>
</feature>
<comment type="subcellular location">
    <subcellularLocation>
        <location evidence="1">Golgi apparatus</location>
        <location evidence="1">trans-Golgi network</location>
    </subcellularLocation>
</comment>
<keyword evidence="3" id="KW-0813">Transport</keyword>
<name>A0A8T0MJ77_PANVG</name>
<evidence type="ECO:0000256" key="4">
    <source>
        <dbReference type="ARBA" id="ARBA00022927"/>
    </source>
</evidence>